<feature type="region of interest" description="Disordered" evidence="1">
    <location>
        <begin position="185"/>
        <end position="228"/>
    </location>
</feature>
<protein>
    <submittedName>
        <fullName evidence="2">Aminotransferase-like</fullName>
    </submittedName>
</protein>
<sequence>MRLRRRKTPQVKLGSSTRGDSTRKKEKTNKKNKRAENRTGSSYQVKKQSKTQCFNSTSDDTIVVQMGGQRNPSPRHDFISEHEHDSPSVVGHISGKFAPPSPAIEVQWRARKNPKISLKFHHFRSAFMWQFYPRFFSIGSHPYASPSSSLASDGQDRIEVLQVVYASPSSSLCISLARITSYQSTSKARRQTLRRSSPISRPNPPSFFANFAPRSPHEQSSVAARLKRRTLRPKKTNLYIVGRLHLRSSSPSKPGATMASSSKSKAESPQNKASSSKSKGNEFRCKCSPSYFKGIMDRISVVLTDAHKDALKKSPFFYFLDMPDLSVTHTRVQALVNAYNIDRNAFLVGDNLFLVFDVSEFCITMGLKENGLGVDLDVGLDSKVLFESWGRRDRKSLKRKDIVELMWEFGMDKGRVDDFIRMFTLFVFSCLLFPSSSYSLPRFVYPYVENVSRTGEYAWGDATHKFILGELVRHVEAKDRSYFDGCTVGLMAWLYERVPSLGRRSTLEAVPRLFRWSGSTLPNTVEGCSQALKKIMRHKVYSLTLVLAEHPLVEKQSSFENYLLSIVRHENDELRKKIQLLESDLKEKRSEEKKEEAVEEGTSGKAKEETEEKKEGLSNDQTGGDGDDGWHTSWAMIGPVDCSGRTKKENDDVDEELDRLIARVSKGIGMSEGQVKKGLSDEPNTEHSSQSSHVPRGLPSESYQQSSMVKRVRERARRKKKTKPADFMTPPSSGPKRQKKKENVAVAVTVTVASDDEDGQNLDAEECMLAVFRGRNDYCGHEHVQGEDAAAIRSFLASNQLSKTVWSNDRILIQGKSLCALLFGNELDSQLVDCWGEIMHGCHPDVVSVPIYVQTDLINGLEKFKKKGAWKKEDYNHFASSLSRSTVAVLDQMLGSLNGVRYVFFPVVFKFHFFMVVLDIGKKQFVYLNSMDTASYKGIGKKLVRVLCVVTIFF</sequence>
<accession>A0A5A7RIS1</accession>
<dbReference type="Proteomes" id="UP000325081">
    <property type="component" value="Unassembled WGS sequence"/>
</dbReference>
<evidence type="ECO:0000313" key="3">
    <source>
        <dbReference type="Proteomes" id="UP000325081"/>
    </source>
</evidence>
<name>A0A5A7RIS1_STRAF</name>
<proteinExistence type="predicted"/>
<dbReference type="SUPFAM" id="SSF54001">
    <property type="entry name" value="Cysteine proteinases"/>
    <property type="match status" value="1"/>
</dbReference>
<evidence type="ECO:0000313" key="2">
    <source>
        <dbReference type="EMBL" id="GER57049.1"/>
    </source>
</evidence>
<feature type="region of interest" description="Disordered" evidence="1">
    <location>
        <begin position="247"/>
        <end position="282"/>
    </location>
</feature>
<dbReference type="AlphaFoldDB" id="A0A5A7RIS1"/>
<dbReference type="InterPro" id="IPR038765">
    <property type="entry name" value="Papain-like_cys_pep_sf"/>
</dbReference>
<dbReference type="OrthoDB" id="914037at2759"/>
<feature type="compositionally biased region" description="Basic residues" evidence="1">
    <location>
        <begin position="24"/>
        <end position="33"/>
    </location>
</feature>
<feature type="compositionally biased region" description="Low complexity" evidence="1">
    <location>
        <begin position="194"/>
        <end position="214"/>
    </location>
</feature>
<dbReference type="EMBL" id="BKCP01012959">
    <property type="protein sequence ID" value="GER57049.1"/>
    <property type="molecule type" value="Genomic_DNA"/>
</dbReference>
<feature type="compositionally biased region" description="Basic and acidic residues" evidence="1">
    <location>
        <begin position="605"/>
        <end position="617"/>
    </location>
</feature>
<keyword evidence="2" id="KW-0808">Transferase</keyword>
<feature type="compositionally biased region" description="Polar residues" evidence="1">
    <location>
        <begin position="247"/>
        <end position="278"/>
    </location>
</feature>
<feature type="region of interest" description="Disordered" evidence="1">
    <location>
        <begin position="668"/>
        <end position="743"/>
    </location>
</feature>
<dbReference type="Gene3D" id="3.40.395.10">
    <property type="entry name" value="Adenoviral Proteinase, Chain A"/>
    <property type="match status" value="1"/>
</dbReference>
<organism evidence="2 3">
    <name type="scientific">Striga asiatica</name>
    <name type="common">Asiatic witchweed</name>
    <name type="synonym">Buchnera asiatica</name>
    <dbReference type="NCBI Taxonomy" id="4170"/>
    <lineage>
        <taxon>Eukaryota</taxon>
        <taxon>Viridiplantae</taxon>
        <taxon>Streptophyta</taxon>
        <taxon>Embryophyta</taxon>
        <taxon>Tracheophyta</taxon>
        <taxon>Spermatophyta</taxon>
        <taxon>Magnoliopsida</taxon>
        <taxon>eudicotyledons</taxon>
        <taxon>Gunneridae</taxon>
        <taxon>Pentapetalae</taxon>
        <taxon>asterids</taxon>
        <taxon>lamiids</taxon>
        <taxon>Lamiales</taxon>
        <taxon>Orobanchaceae</taxon>
        <taxon>Buchnereae</taxon>
        <taxon>Striga</taxon>
    </lineage>
</organism>
<dbReference type="GO" id="GO:0008483">
    <property type="term" value="F:transaminase activity"/>
    <property type="evidence" value="ECO:0007669"/>
    <property type="project" value="UniProtKB-KW"/>
</dbReference>
<dbReference type="PANTHER" id="PTHR34835">
    <property type="entry name" value="OS07G0283600 PROTEIN-RELATED"/>
    <property type="match status" value="1"/>
</dbReference>
<feature type="region of interest" description="Disordered" evidence="1">
    <location>
        <begin position="1"/>
        <end position="51"/>
    </location>
</feature>
<feature type="region of interest" description="Disordered" evidence="1">
    <location>
        <begin position="586"/>
        <end position="632"/>
    </location>
</feature>
<reference evidence="3" key="1">
    <citation type="journal article" date="2019" name="Curr. Biol.">
        <title>Genome Sequence of Striga asiatica Provides Insight into the Evolution of Plant Parasitism.</title>
        <authorList>
            <person name="Yoshida S."/>
            <person name="Kim S."/>
            <person name="Wafula E.K."/>
            <person name="Tanskanen J."/>
            <person name="Kim Y.M."/>
            <person name="Honaas L."/>
            <person name="Yang Z."/>
            <person name="Spallek T."/>
            <person name="Conn C.E."/>
            <person name="Ichihashi Y."/>
            <person name="Cheong K."/>
            <person name="Cui S."/>
            <person name="Der J.P."/>
            <person name="Gundlach H."/>
            <person name="Jiao Y."/>
            <person name="Hori C."/>
            <person name="Ishida J.K."/>
            <person name="Kasahara H."/>
            <person name="Kiba T."/>
            <person name="Kim M.S."/>
            <person name="Koo N."/>
            <person name="Laohavisit A."/>
            <person name="Lee Y.H."/>
            <person name="Lumba S."/>
            <person name="McCourt P."/>
            <person name="Mortimer J.C."/>
            <person name="Mutuku J.M."/>
            <person name="Nomura T."/>
            <person name="Sasaki-Sekimoto Y."/>
            <person name="Seto Y."/>
            <person name="Wang Y."/>
            <person name="Wakatake T."/>
            <person name="Sakakibara H."/>
            <person name="Demura T."/>
            <person name="Yamaguchi S."/>
            <person name="Yoneyama K."/>
            <person name="Manabe R.I."/>
            <person name="Nelson D.C."/>
            <person name="Schulman A.H."/>
            <person name="Timko M.P."/>
            <person name="dePamphilis C.W."/>
            <person name="Choi D."/>
            <person name="Shirasu K."/>
        </authorList>
    </citation>
    <scope>NUCLEOTIDE SEQUENCE [LARGE SCALE GENOMIC DNA]</scope>
    <source>
        <strain evidence="3">cv. UVA1</strain>
    </source>
</reference>
<keyword evidence="2" id="KW-0032">Aminotransferase</keyword>
<feature type="compositionally biased region" description="Basic residues" evidence="1">
    <location>
        <begin position="710"/>
        <end position="722"/>
    </location>
</feature>
<gene>
    <name evidence="2" type="ORF">STAS_34821</name>
</gene>
<evidence type="ECO:0000256" key="1">
    <source>
        <dbReference type="SAM" id="MobiDB-lite"/>
    </source>
</evidence>
<comment type="caution">
    <text evidence="2">The sequence shown here is derived from an EMBL/GenBank/DDBJ whole genome shotgun (WGS) entry which is preliminary data.</text>
</comment>
<keyword evidence="3" id="KW-1185">Reference proteome</keyword>
<feature type="compositionally biased region" description="Polar residues" evidence="1">
    <location>
        <begin position="40"/>
        <end position="51"/>
    </location>
</feature>
<feature type="compositionally biased region" description="Basic and acidic residues" evidence="1">
    <location>
        <begin position="586"/>
        <end position="596"/>
    </location>
</feature>